<dbReference type="PANTHER" id="PTHR23105">
    <property type="entry name" value="RIBOSOMAL PROTEIN L7AE FAMILY MEMBER"/>
    <property type="match status" value="1"/>
</dbReference>
<dbReference type="FunFam" id="3.30.190.20:FF:000005">
    <property type="entry name" value="Ribosomal L1 domain-containing protein 1"/>
    <property type="match status" value="1"/>
</dbReference>
<dbReference type="CDD" id="cd00403">
    <property type="entry name" value="Ribosomal_L1"/>
    <property type="match status" value="1"/>
</dbReference>
<comment type="subcellular location">
    <subcellularLocation>
        <location evidence="1">Nucleus</location>
        <location evidence="1">Nucleolus</location>
    </subcellularLocation>
</comment>
<reference evidence="13" key="2">
    <citation type="submission" date="2025-08" db="UniProtKB">
        <authorList>
            <consortium name="Ensembl"/>
        </authorList>
    </citation>
    <scope>IDENTIFICATION</scope>
</reference>
<evidence type="ECO:0000256" key="11">
    <source>
        <dbReference type="SAM" id="Coils"/>
    </source>
</evidence>
<evidence type="ECO:0000313" key="14">
    <source>
        <dbReference type="Proteomes" id="UP000007648"/>
    </source>
</evidence>
<evidence type="ECO:0000256" key="1">
    <source>
        <dbReference type="ARBA" id="ARBA00004604"/>
    </source>
</evidence>
<dbReference type="InterPro" id="IPR028364">
    <property type="entry name" value="Ribosomal_uL1/biogenesis"/>
</dbReference>
<gene>
    <name evidence="13" type="primary">LOC100934242</name>
</gene>
<dbReference type="AlphaFoldDB" id="A0A7N4PE32"/>
<keyword evidence="3" id="KW-0597">Phosphoprotein</keyword>
<sequence>MRREVRQQTSAQQSGFLPSFSRKEARLPICTSFPASFFRNRKLGIAPARRGSSRRVLWVLFPGASLEHVLLRKMGAPADAKEPAHLVSKEQIKKATRTLLEYKKKKQNANALLLNENENVFLMVTLWKIPPNGKEIKIPLPHGIRPDTKDVCLFTKDESNLTSEQTENFYKQLLKKKGITSITEVIPYARLKHAYKPYEAKRRLLSSFDLFLADERIRRLLPSHIGKQFYRRKRVPLSVDLTTQNLSEHINRIIQGTSLTVSNHGCCNTARVGHTGMSVDHLVENVIAVVDVLSEKLPEKWESVKILHLKTEKSPSLPIFSSFVSYLGSQKSKKQKKSKKGTIKPAQTSVKLENASEGHELEVEKEGKADSDSEEEIPQLVPVQAASQKPPKKATQIKDSIGEDLCAETPQVKTPAKKRKASNALETPKQVKVSTKLKKTPASDKCKKPRIQPSKNLRKKVTPL</sequence>
<evidence type="ECO:0000256" key="12">
    <source>
        <dbReference type="SAM" id="MobiDB-lite"/>
    </source>
</evidence>
<reference evidence="13" key="3">
    <citation type="submission" date="2025-09" db="UniProtKB">
        <authorList>
            <consortium name="Ensembl"/>
        </authorList>
    </citation>
    <scope>IDENTIFICATION</scope>
</reference>
<feature type="region of interest" description="Disordered" evidence="12">
    <location>
        <begin position="334"/>
        <end position="464"/>
    </location>
</feature>
<keyword evidence="7" id="KW-0539">Nucleus</keyword>
<organism evidence="13 14">
    <name type="scientific">Sarcophilus harrisii</name>
    <name type="common">Tasmanian devil</name>
    <name type="synonym">Sarcophilus laniarius</name>
    <dbReference type="NCBI Taxonomy" id="9305"/>
    <lineage>
        <taxon>Eukaryota</taxon>
        <taxon>Metazoa</taxon>
        <taxon>Chordata</taxon>
        <taxon>Craniata</taxon>
        <taxon>Vertebrata</taxon>
        <taxon>Euteleostomi</taxon>
        <taxon>Mammalia</taxon>
        <taxon>Metatheria</taxon>
        <taxon>Dasyuromorphia</taxon>
        <taxon>Dasyuridae</taxon>
        <taxon>Sarcophilus</taxon>
    </lineage>
</organism>
<keyword evidence="14" id="KW-1185">Reference proteome</keyword>
<evidence type="ECO:0000313" key="13">
    <source>
        <dbReference type="Ensembl" id="ENSSHAP00000036386.1"/>
    </source>
</evidence>
<keyword evidence="4" id="KW-0832">Ubl conjugation</keyword>
<proteinExistence type="inferred from homology"/>
<evidence type="ECO:0000256" key="10">
    <source>
        <dbReference type="ARBA" id="ARBA00070787"/>
    </source>
</evidence>
<dbReference type="InterPro" id="IPR023674">
    <property type="entry name" value="Ribosomal_uL1-like"/>
</dbReference>
<evidence type="ECO:0000256" key="8">
    <source>
        <dbReference type="ARBA" id="ARBA00054167"/>
    </source>
</evidence>
<keyword evidence="6 11" id="KW-0175">Coiled coil</keyword>
<dbReference type="Ensembl" id="ENSSHAT00000032335.1">
    <property type="protein sequence ID" value="ENSSHAP00000036386.1"/>
    <property type="gene ID" value="ENSSHAG00000023849.1"/>
</dbReference>
<reference evidence="13 14" key="1">
    <citation type="journal article" date="2011" name="Proc. Natl. Acad. Sci. U.S.A.">
        <title>Genetic diversity and population structure of the endangered marsupial Sarcophilus harrisii (Tasmanian devil).</title>
        <authorList>
            <person name="Miller W."/>
            <person name="Hayes V.M."/>
            <person name="Ratan A."/>
            <person name="Petersen D.C."/>
            <person name="Wittekindt N.E."/>
            <person name="Miller J."/>
            <person name="Walenz B."/>
            <person name="Knight J."/>
            <person name="Qi J."/>
            <person name="Zhao F."/>
            <person name="Wang Q."/>
            <person name="Bedoya-Reina O.C."/>
            <person name="Katiyar N."/>
            <person name="Tomsho L.P."/>
            <person name="Kasson L.M."/>
            <person name="Hardie R.A."/>
            <person name="Woodbridge P."/>
            <person name="Tindall E.A."/>
            <person name="Bertelsen M.F."/>
            <person name="Dixon D."/>
            <person name="Pyecroft S."/>
            <person name="Helgen K.M."/>
            <person name="Lesk A.M."/>
            <person name="Pringle T.H."/>
            <person name="Patterson N."/>
            <person name="Zhang Y."/>
            <person name="Kreiss A."/>
            <person name="Woods G.M."/>
            <person name="Jones M.E."/>
            <person name="Schuster S.C."/>
        </authorList>
    </citation>
    <scope>NUCLEOTIDE SEQUENCE [LARGE SCALE GENOMIC DNA]</scope>
</reference>
<protein>
    <recommendedName>
        <fullName evidence="10">Ribosomal L1 domain-containing protein 1</fullName>
    </recommendedName>
</protein>
<keyword evidence="5" id="KW-0007">Acetylation</keyword>
<comment type="function">
    <text evidence="8">Regulates cellular senescence through inhibition of PTEN translation. Acts as a pro-apoptotic regulator in response to DNA damage.</text>
</comment>
<dbReference type="Gene3D" id="3.30.190.20">
    <property type="match status" value="1"/>
</dbReference>
<comment type="similarity">
    <text evidence="9">Belongs to the universal ribosomal protein uL1 family. Highly divergent.</text>
</comment>
<evidence type="ECO:0000256" key="5">
    <source>
        <dbReference type="ARBA" id="ARBA00022990"/>
    </source>
</evidence>
<dbReference type="Proteomes" id="UP000007648">
    <property type="component" value="Unassembled WGS sequence"/>
</dbReference>
<evidence type="ECO:0000256" key="7">
    <source>
        <dbReference type="ARBA" id="ARBA00023242"/>
    </source>
</evidence>
<evidence type="ECO:0000256" key="4">
    <source>
        <dbReference type="ARBA" id="ARBA00022843"/>
    </source>
</evidence>
<dbReference type="SUPFAM" id="SSF56808">
    <property type="entry name" value="Ribosomal protein L1"/>
    <property type="match status" value="1"/>
</dbReference>
<evidence type="ECO:0000256" key="2">
    <source>
        <dbReference type="ARBA" id="ARBA00022499"/>
    </source>
</evidence>
<dbReference type="FunFam" id="3.40.50.790:FF:000004">
    <property type="entry name" value="Ribosomal L1 domain-containing 1-like 1"/>
    <property type="match status" value="1"/>
</dbReference>
<keyword evidence="2" id="KW-1017">Isopeptide bond</keyword>
<evidence type="ECO:0000256" key="6">
    <source>
        <dbReference type="ARBA" id="ARBA00023054"/>
    </source>
</evidence>
<dbReference type="FunCoup" id="A0A7N4PE32">
    <property type="interactions" value="1965"/>
</dbReference>
<feature type="coiled-coil region" evidence="11">
    <location>
        <begin position="92"/>
        <end position="119"/>
    </location>
</feature>
<name>A0A7N4PE32_SARHA</name>
<dbReference type="Pfam" id="PF00687">
    <property type="entry name" value="Ribosomal_L1"/>
    <property type="match status" value="1"/>
</dbReference>
<dbReference type="GO" id="GO:0003723">
    <property type="term" value="F:RNA binding"/>
    <property type="evidence" value="ECO:0007669"/>
    <property type="project" value="InterPro"/>
</dbReference>
<dbReference type="GeneTree" id="ENSGT00440000038603"/>
<dbReference type="Gene3D" id="3.40.50.790">
    <property type="match status" value="1"/>
</dbReference>
<dbReference type="InterPro" id="IPR016095">
    <property type="entry name" value="Ribosomal_uL1_3-a/b-sand"/>
</dbReference>
<dbReference type="InParanoid" id="A0A7N4PE32"/>
<feature type="compositionally biased region" description="Basic and acidic residues" evidence="12">
    <location>
        <begin position="354"/>
        <end position="371"/>
    </location>
</feature>
<dbReference type="InterPro" id="IPR050257">
    <property type="entry name" value="eL8/uL1-like"/>
</dbReference>
<dbReference type="GO" id="GO:0005730">
    <property type="term" value="C:nucleolus"/>
    <property type="evidence" value="ECO:0007669"/>
    <property type="project" value="UniProtKB-SubCell"/>
</dbReference>
<accession>A0A7N4PE32</accession>
<evidence type="ECO:0000256" key="9">
    <source>
        <dbReference type="ARBA" id="ARBA00061550"/>
    </source>
</evidence>
<evidence type="ECO:0000256" key="3">
    <source>
        <dbReference type="ARBA" id="ARBA00022553"/>
    </source>
</evidence>